<dbReference type="PIRSF" id="PIRSF006707">
    <property type="entry name" value="MJ1563"/>
    <property type="match status" value="1"/>
</dbReference>
<reference evidence="6" key="1">
    <citation type="submission" date="2016-10" db="EMBL/GenBank/DDBJ databases">
        <authorList>
            <person name="Varghese N."/>
            <person name="Submissions S."/>
        </authorList>
    </citation>
    <scope>NUCLEOTIDE SEQUENCE [LARGE SCALE GENOMIC DNA]</scope>
    <source>
        <strain evidence="6">CGMCC 1.3704</strain>
    </source>
</reference>
<dbReference type="PANTHER" id="PTHR38465">
    <property type="entry name" value="HTH-TYPE TRANSCRIPTIONAL REGULATOR MJ1563-RELATED"/>
    <property type="match status" value="1"/>
</dbReference>
<gene>
    <name evidence="5" type="ORF">SAMN04487936_106310</name>
</gene>
<dbReference type="NCBIfam" id="NF047500">
    <property type="entry name" value="choline_R_CudC"/>
    <property type="match status" value="1"/>
</dbReference>
<evidence type="ECO:0000256" key="1">
    <source>
        <dbReference type="ARBA" id="ARBA00023015"/>
    </source>
</evidence>
<accession>A0A1I3WCG0</accession>
<evidence type="ECO:0000313" key="6">
    <source>
        <dbReference type="Proteomes" id="UP000183557"/>
    </source>
</evidence>
<dbReference type="Gene3D" id="1.10.10.10">
    <property type="entry name" value="Winged helix-like DNA-binding domain superfamily/Winged helix DNA-binding domain"/>
    <property type="match status" value="1"/>
</dbReference>
<name>A0A1I3WCG0_HALDA</name>
<keyword evidence="3 4" id="KW-0804">Transcription</keyword>
<dbReference type="InterPro" id="IPR036390">
    <property type="entry name" value="WH_DNA-bd_sf"/>
</dbReference>
<protein>
    <recommendedName>
        <fullName evidence="4">HTH-type transcriptional regulator</fullName>
    </recommendedName>
</protein>
<keyword evidence="2 4" id="KW-0238">DNA-binding</keyword>
<sequence>MKKKTEELIEEAEGAVVNSIAETMDLYGITPTTGRLFARMYFKQKPMTLDDMKEDLGMSKPSMSIAVRNLQEVSIVQKVWQRGSRKDSFLAEKDFFKYFSHFFGSKWEREAKLNLTAIEDAEKMLKKVLDDEESGEEAIKRAKIDYEQLEDYRKYCKWLERLSDSIESGEIFDFLPVEEETGYKKN</sequence>
<dbReference type="InterPro" id="IPR026282">
    <property type="entry name" value="MJ1563"/>
</dbReference>
<dbReference type="AlphaFoldDB" id="A0A1I3WCG0"/>
<evidence type="ECO:0000256" key="4">
    <source>
        <dbReference type="PIRNR" id="PIRNR006707"/>
    </source>
</evidence>
<dbReference type="SUPFAM" id="SSF46785">
    <property type="entry name" value="Winged helix' DNA-binding domain"/>
    <property type="match status" value="1"/>
</dbReference>
<dbReference type="PANTHER" id="PTHR38465:SF1">
    <property type="entry name" value="HTH-TYPE TRANSCRIPTIONAL REGULATOR MJ1563-RELATED"/>
    <property type="match status" value="1"/>
</dbReference>
<dbReference type="EMBL" id="FOSB01000006">
    <property type="protein sequence ID" value="SFK05142.1"/>
    <property type="molecule type" value="Genomic_DNA"/>
</dbReference>
<evidence type="ECO:0000313" key="5">
    <source>
        <dbReference type="EMBL" id="SFK05142.1"/>
    </source>
</evidence>
<evidence type="ECO:0000256" key="2">
    <source>
        <dbReference type="ARBA" id="ARBA00023125"/>
    </source>
</evidence>
<keyword evidence="1 4" id="KW-0805">Transcription regulation</keyword>
<evidence type="ECO:0000256" key="3">
    <source>
        <dbReference type="ARBA" id="ARBA00023163"/>
    </source>
</evidence>
<comment type="similarity">
    <text evidence="4">Belongs to the GbsR family.</text>
</comment>
<dbReference type="GO" id="GO:0003677">
    <property type="term" value="F:DNA binding"/>
    <property type="evidence" value="ECO:0007669"/>
    <property type="project" value="UniProtKB-UniRule"/>
</dbReference>
<proteinExistence type="inferred from homology"/>
<dbReference type="OrthoDB" id="9800374at2"/>
<dbReference type="Proteomes" id="UP000183557">
    <property type="component" value="Unassembled WGS sequence"/>
</dbReference>
<dbReference type="InterPro" id="IPR036388">
    <property type="entry name" value="WH-like_DNA-bd_sf"/>
</dbReference>
<dbReference type="InterPro" id="IPR052362">
    <property type="entry name" value="HTH-GbsR_regulator"/>
</dbReference>
<dbReference type="RefSeq" id="WP_075036905.1">
    <property type="nucleotide sequence ID" value="NZ_FOSB01000006.1"/>
</dbReference>
<organism evidence="5 6">
    <name type="scientific">Halobacillus dabanensis</name>
    <dbReference type="NCBI Taxonomy" id="240302"/>
    <lineage>
        <taxon>Bacteria</taxon>
        <taxon>Bacillati</taxon>
        <taxon>Bacillota</taxon>
        <taxon>Bacilli</taxon>
        <taxon>Bacillales</taxon>
        <taxon>Bacillaceae</taxon>
        <taxon>Halobacillus</taxon>
    </lineage>
</organism>
<keyword evidence="6" id="KW-1185">Reference proteome</keyword>